<dbReference type="CDD" id="cd00165">
    <property type="entry name" value="S4"/>
    <property type="match status" value="1"/>
</dbReference>
<evidence type="ECO:0000256" key="2">
    <source>
        <dbReference type="SAM" id="MobiDB-lite"/>
    </source>
</evidence>
<dbReference type="Proteomes" id="UP001595420">
    <property type="component" value="Unassembled WGS sequence"/>
</dbReference>
<feature type="region of interest" description="Disordered" evidence="2">
    <location>
        <begin position="82"/>
        <end position="104"/>
    </location>
</feature>
<proteinExistence type="predicted"/>
<sequence length="104" mass="11607">MAAEAGWQRLDLWLWCARTAKTRTECARQVEAGRVRVNSQRTDKPHYKLRPGDVLTFGMGSEIRVWRVLFLASRRGPASEARGLYEDLSDPSPVAAAVPDPEPG</sequence>
<keyword evidence="1" id="KW-0694">RNA-binding</keyword>
<evidence type="ECO:0000256" key="1">
    <source>
        <dbReference type="PROSITE-ProRule" id="PRU00182"/>
    </source>
</evidence>
<accession>A0ABV7BZM9</accession>
<dbReference type="EMBL" id="JBHRSB010000008">
    <property type="protein sequence ID" value="MFC3002798.1"/>
    <property type="molecule type" value="Genomic_DNA"/>
</dbReference>
<keyword evidence="5" id="KW-1185">Reference proteome</keyword>
<protein>
    <submittedName>
        <fullName evidence="4">RNA-binding S4 domain-containing protein</fullName>
    </submittedName>
</protein>
<evidence type="ECO:0000313" key="4">
    <source>
        <dbReference type="EMBL" id="MFC3002798.1"/>
    </source>
</evidence>
<dbReference type="RefSeq" id="WP_216838962.1">
    <property type="nucleotide sequence ID" value="NZ_JAFNJS010000008.1"/>
</dbReference>
<feature type="compositionally biased region" description="Low complexity" evidence="2">
    <location>
        <begin position="90"/>
        <end position="104"/>
    </location>
</feature>
<evidence type="ECO:0000259" key="3">
    <source>
        <dbReference type="SMART" id="SM00363"/>
    </source>
</evidence>
<comment type="caution">
    <text evidence="4">The sequence shown here is derived from an EMBL/GenBank/DDBJ whole genome shotgun (WGS) entry which is preliminary data.</text>
</comment>
<reference evidence="5" key="1">
    <citation type="journal article" date="2019" name="Int. J. Syst. Evol. Microbiol.">
        <title>The Global Catalogue of Microorganisms (GCM) 10K type strain sequencing project: providing services to taxonomists for standard genome sequencing and annotation.</title>
        <authorList>
            <consortium name="The Broad Institute Genomics Platform"/>
            <consortium name="The Broad Institute Genome Sequencing Center for Infectious Disease"/>
            <person name="Wu L."/>
            <person name="Ma J."/>
        </authorList>
    </citation>
    <scope>NUCLEOTIDE SEQUENCE [LARGE SCALE GENOMIC DNA]</scope>
    <source>
        <strain evidence="5">CGMCC 1.16855</strain>
    </source>
</reference>
<organism evidence="4 5">
    <name type="scientific">Falsiroseomonas tokyonensis</name>
    <dbReference type="NCBI Taxonomy" id="430521"/>
    <lineage>
        <taxon>Bacteria</taxon>
        <taxon>Pseudomonadati</taxon>
        <taxon>Pseudomonadota</taxon>
        <taxon>Alphaproteobacteria</taxon>
        <taxon>Acetobacterales</taxon>
        <taxon>Roseomonadaceae</taxon>
        <taxon>Falsiroseomonas</taxon>
    </lineage>
</organism>
<gene>
    <name evidence="4" type="ORF">ACFOD3_23060</name>
</gene>
<name>A0ABV7BZM9_9PROT</name>
<evidence type="ECO:0000313" key="5">
    <source>
        <dbReference type="Proteomes" id="UP001595420"/>
    </source>
</evidence>
<dbReference type="Pfam" id="PF01479">
    <property type="entry name" value="S4"/>
    <property type="match status" value="1"/>
</dbReference>
<dbReference type="PROSITE" id="PS50889">
    <property type="entry name" value="S4"/>
    <property type="match status" value="1"/>
</dbReference>
<dbReference type="InterPro" id="IPR002942">
    <property type="entry name" value="S4_RNA-bd"/>
</dbReference>
<dbReference type="SMART" id="SM00363">
    <property type="entry name" value="S4"/>
    <property type="match status" value="1"/>
</dbReference>
<feature type="domain" description="RNA-binding S4" evidence="3">
    <location>
        <begin position="8"/>
        <end position="77"/>
    </location>
</feature>